<feature type="compositionally biased region" description="Polar residues" evidence="1">
    <location>
        <begin position="849"/>
        <end position="867"/>
    </location>
</feature>
<dbReference type="Proteomes" id="UP000053328">
    <property type="component" value="Unassembled WGS sequence"/>
</dbReference>
<feature type="region of interest" description="Disordered" evidence="1">
    <location>
        <begin position="1"/>
        <end position="127"/>
    </location>
</feature>
<proteinExistence type="predicted"/>
<feature type="compositionally biased region" description="Polar residues" evidence="1">
    <location>
        <begin position="766"/>
        <end position="775"/>
    </location>
</feature>
<evidence type="ECO:0000313" key="3">
    <source>
        <dbReference type="Proteomes" id="UP000053328"/>
    </source>
</evidence>
<gene>
    <name evidence="2" type="ORF">PV08_06032</name>
</gene>
<feature type="compositionally biased region" description="Basic residues" evidence="1">
    <location>
        <begin position="876"/>
        <end position="894"/>
    </location>
</feature>
<reference evidence="2 3" key="1">
    <citation type="submission" date="2015-01" db="EMBL/GenBank/DDBJ databases">
        <title>The Genome Sequence of Exophiala spinifera CBS89968.</title>
        <authorList>
            <consortium name="The Broad Institute Genomics Platform"/>
            <person name="Cuomo C."/>
            <person name="de Hoog S."/>
            <person name="Gorbushina A."/>
            <person name="Stielow B."/>
            <person name="Teixiera M."/>
            <person name="Abouelleil A."/>
            <person name="Chapman S.B."/>
            <person name="Priest M."/>
            <person name="Young S.K."/>
            <person name="Wortman J."/>
            <person name="Nusbaum C."/>
            <person name="Birren B."/>
        </authorList>
    </citation>
    <scope>NUCLEOTIDE SEQUENCE [LARGE SCALE GENOMIC DNA]</scope>
    <source>
        <strain evidence="2 3">CBS 89968</strain>
    </source>
</reference>
<protein>
    <submittedName>
        <fullName evidence="2">Uncharacterized protein</fullName>
    </submittedName>
</protein>
<feature type="compositionally biased region" description="Low complexity" evidence="1">
    <location>
        <begin position="52"/>
        <end position="61"/>
    </location>
</feature>
<feature type="region of interest" description="Disordered" evidence="1">
    <location>
        <begin position="766"/>
        <end position="947"/>
    </location>
</feature>
<evidence type="ECO:0000256" key="1">
    <source>
        <dbReference type="SAM" id="MobiDB-lite"/>
    </source>
</evidence>
<feature type="compositionally biased region" description="Polar residues" evidence="1">
    <location>
        <begin position="783"/>
        <end position="793"/>
    </location>
</feature>
<feature type="compositionally biased region" description="Basic and acidic residues" evidence="1">
    <location>
        <begin position="916"/>
        <end position="931"/>
    </location>
</feature>
<organism evidence="2 3">
    <name type="scientific">Exophiala spinifera</name>
    <dbReference type="NCBI Taxonomy" id="91928"/>
    <lineage>
        <taxon>Eukaryota</taxon>
        <taxon>Fungi</taxon>
        <taxon>Dikarya</taxon>
        <taxon>Ascomycota</taxon>
        <taxon>Pezizomycotina</taxon>
        <taxon>Eurotiomycetes</taxon>
        <taxon>Chaetothyriomycetidae</taxon>
        <taxon>Chaetothyriales</taxon>
        <taxon>Herpotrichiellaceae</taxon>
        <taxon>Exophiala</taxon>
    </lineage>
</organism>
<feature type="compositionally biased region" description="Basic and acidic residues" evidence="1">
    <location>
        <begin position="895"/>
        <end position="906"/>
    </location>
</feature>
<dbReference type="OrthoDB" id="4121287at2759"/>
<sequence length="947" mass="103876">MRLRRTITIPTRYEDEDPRPPRARNGTRPAYPSLLRGQVIPFNPDHPPAQFPSLPLSSSRPSAHHLQPNIESIADPPSDLQEQPDSTVGDPVRDSKTKASVPRSSSSPTHSLVARSPDSSTDAIQEDLQVPVTATVYSDQLPRPNLDHSSALNTATVADGSVVSDTYRTEDAAMWNALPLSLQYHIFTSLARLHPTKHLVQLLGLTEEEFSQISRAASLREAHPASLADIWHSAWNGTAYVPGFTEDISIDAENFKEFADYMAFASSFEFAFQSEIRDAENYLCRRGMVCDLLGSWIPDPSEPQGSQYFVRLPSLATDPIPRSDSLLDSNDPPLPEVENEEVIAGSSSIHRSSPIDHTTVRKNISGKLIPRKGRVHSSAPIGSTSTRQRRYVASSLANPSKSARHPLANAALVPDSSSETIVDIGHSKSSEKLKSTALGQLSKEDVVPSTPDPSNLILKIQGKDGLARILKKKHRSTDNTLPLSAVQFEPAAQAPSVEAGHLDQENKSSLAKLDTSMSGFSKSLLMDRTIAESPVFDKQDSPTLESIQHAICPLQPESLPHKRKASRDARCTNSLKSPRTIGETPKTPPTSIVTHDINNEHLRHAEAKLSRQRCLSSSRNCRPADEPASTMPLASDDTLQLSSRASLTVAECLRSPSYSPISENEYLESYQALLRNPPRRLKISKAHWGAEAHTQLWENQSELSIGYTQDIPHDGNVSRAGLMSVVPLVKVKPDPRPSAAGAESAILEVPKKPKITLLCKNAKETSLSKVENSVRSGEETKAKTPSASSNSESDIVATPRGALKEDVEGEEATHSPAEQSQPKKTVPKRNTKVTSESICDERAQHIVRGSSTKSFVKTSEQNSNTTARETKESGSKRRGPGRPRGPRGPYRKTRERTAKEEQERQRMPQQAEQDESTPKKETIPQQHDHHGASMTNAEKKKKRQAMI</sequence>
<dbReference type="VEuPathDB" id="FungiDB:PV08_06032"/>
<evidence type="ECO:0000313" key="2">
    <source>
        <dbReference type="EMBL" id="KIW15981.1"/>
    </source>
</evidence>
<dbReference type="HOGENOM" id="CLU_303839_0_0_1"/>
<feature type="region of interest" description="Disordered" evidence="1">
    <location>
        <begin position="559"/>
        <end position="592"/>
    </location>
</feature>
<dbReference type="GeneID" id="27333115"/>
<dbReference type="RefSeq" id="XP_016236197.1">
    <property type="nucleotide sequence ID" value="XM_016380370.1"/>
</dbReference>
<dbReference type="EMBL" id="KN847495">
    <property type="protein sequence ID" value="KIW15981.1"/>
    <property type="molecule type" value="Genomic_DNA"/>
</dbReference>
<accession>A0A0D1YLT0</accession>
<name>A0A0D1YLT0_9EURO</name>
<dbReference type="AlphaFoldDB" id="A0A0D1YLT0"/>
<keyword evidence="3" id="KW-1185">Reference proteome</keyword>
<feature type="compositionally biased region" description="Low complexity" evidence="1">
    <location>
        <begin position="98"/>
        <end position="111"/>
    </location>
</feature>